<keyword evidence="2" id="KW-1185">Reference proteome</keyword>
<dbReference type="Proteomes" id="UP000828390">
    <property type="component" value="Unassembled WGS sequence"/>
</dbReference>
<dbReference type="EMBL" id="JAIWYP010000027">
    <property type="protein sequence ID" value="KAH3691999.1"/>
    <property type="molecule type" value="Genomic_DNA"/>
</dbReference>
<dbReference type="AlphaFoldDB" id="A0A9D4BE75"/>
<evidence type="ECO:0000313" key="1">
    <source>
        <dbReference type="EMBL" id="KAH3691999.1"/>
    </source>
</evidence>
<sequence length="60" mass="6548">MSEIGPRLSCHQQWEEEPHSCPIVCATSAPRLQFLPSAHLGLGAHGHKRSASGNQMTKNQ</sequence>
<reference evidence="1" key="1">
    <citation type="journal article" date="2019" name="bioRxiv">
        <title>The Genome of the Zebra Mussel, Dreissena polymorpha: A Resource for Invasive Species Research.</title>
        <authorList>
            <person name="McCartney M.A."/>
            <person name="Auch B."/>
            <person name="Kono T."/>
            <person name="Mallez S."/>
            <person name="Zhang Y."/>
            <person name="Obille A."/>
            <person name="Becker A."/>
            <person name="Abrahante J.E."/>
            <person name="Garbe J."/>
            <person name="Badalamenti J.P."/>
            <person name="Herman A."/>
            <person name="Mangelson H."/>
            <person name="Liachko I."/>
            <person name="Sullivan S."/>
            <person name="Sone E.D."/>
            <person name="Koren S."/>
            <person name="Silverstein K.A.T."/>
            <person name="Beckman K.B."/>
            <person name="Gohl D.M."/>
        </authorList>
    </citation>
    <scope>NUCLEOTIDE SEQUENCE</scope>
    <source>
        <strain evidence="1">Duluth1</strain>
        <tissue evidence="1">Whole animal</tissue>
    </source>
</reference>
<comment type="caution">
    <text evidence="1">The sequence shown here is derived from an EMBL/GenBank/DDBJ whole genome shotgun (WGS) entry which is preliminary data.</text>
</comment>
<reference evidence="1" key="2">
    <citation type="submission" date="2020-11" db="EMBL/GenBank/DDBJ databases">
        <authorList>
            <person name="McCartney M.A."/>
            <person name="Auch B."/>
            <person name="Kono T."/>
            <person name="Mallez S."/>
            <person name="Becker A."/>
            <person name="Gohl D.M."/>
            <person name="Silverstein K.A.T."/>
            <person name="Koren S."/>
            <person name="Bechman K.B."/>
            <person name="Herman A."/>
            <person name="Abrahante J.E."/>
            <person name="Garbe J."/>
        </authorList>
    </citation>
    <scope>NUCLEOTIDE SEQUENCE</scope>
    <source>
        <strain evidence="1">Duluth1</strain>
        <tissue evidence="1">Whole animal</tissue>
    </source>
</reference>
<gene>
    <name evidence="1" type="ORF">DPMN_191415</name>
</gene>
<protein>
    <submittedName>
        <fullName evidence="1">Uncharacterized protein</fullName>
    </submittedName>
</protein>
<name>A0A9D4BE75_DREPO</name>
<organism evidence="1 2">
    <name type="scientific">Dreissena polymorpha</name>
    <name type="common">Zebra mussel</name>
    <name type="synonym">Mytilus polymorpha</name>
    <dbReference type="NCBI Taxonomy" id="45954"/>
    <lineage>
        <taxon>Eukaryota</taxon>
        <taxon>Metazoa</taxon>
        <taxon>Spiralia</taxon>
        <taxon>Lophotrochozoa</taxon>
        <taxon>Mollusca</taxon>
        <taxon>Bivalvia</taxon>
        <taxon>Autobranchia</taxon>
        <taxon>Heteroconchia</taxon>
        <taxon>Euheterodonta</taxon>
        <taxon>Imparidentia</taxon>
        <taxon>Neoheterodontei</taxon>
        <taxon>Myida</taxon>
        <taxon>Dreissenoidea</taxon>
        <taxon>Dreissenidae</taxon>
        <taxon>Dreissena</taxon>
    </lineage>
</organism>
<evidence type="ECO:0000313" key="2">
    <source>
        <dbReference type="Proteomes" id="UP000828390"/>
    </source>
</evidence>
<proteinExistence type="predicted"/>
<accession>A0A9D4BE75</accession>